<dbReference type="Proteomes" id="UP000574390">
    <property type="component" value="Unassembled WGS sequence"/>
</dbReference>
<accession>A0A7J6RH01</accession>
<comment type="caution">
    <text evidence="1">The sequence shown here is derived from an EMBL/GenBank/DDBJ whole genome shotgun (WGS) entry which is preliminary data.</text>
</comment>
<proteinExistence type="predicted"/>
<organism evidence="1 2">
    <name type="scientific">Perkinsus olseni</name>
    <name type="common">Perkinsus atlanticus</name>
    <dbReference type="NCBI Taxonomy" id="32597"/>
    <lineage>
        <taxon>Eukaryota</taxon>
        <taxon>Sar</taxon>
        <taxon>Alveolata</taxon>
        <taxon>Perkinsozoa</taxon>
        <taxon>Perkinsea</taxon>
        <taxon>Perkinsida</taxon>
        <taxon>Perkinsidae</taxon>
        <taxon>Perkinsus</taxon>
    </lineage>
</organism>
<name>A0A7J6RH01_PEROL</name>
<dbReference type="AlphaFoldDB" id="A0A7J6RH01"/>
<evidence type="ECO:0000313" key="1">
    <source>
        <dbReference type="EMBL" id="KAF4719601.1"/>
    </source>
</evidence>
<feature type="non-terminal residue" evidence="1">
    <location>
        <position position="193"/>
    </location>
</feature>
<reference evidence="1 2" key="1">
    <citation type="submission" date="2020-04" db="EMBL/GenBank/DDBJ databases">
        <title>Perkinsus olseni comparative genomics.</title>
        <authorList>
            <person name="Bogema D.R."/>
        </authorList>
    </citation>
    <scope>NUCLEOTIDE SEQUENCE [LARGE SCALE GENOMIC DNA]</scope>
    <source>
        <strain evidence="1">ATCC PRA-205</strain>
    </source>
</reference>
<protein>
    <submittedName>
        <fullName evidence="1">Uncharacterized protein</fullName>
    </submittedName>
</protein>
<dbReference type="EMBL" id="JABANM010022443">
    <property type="protein sequence ID" value="KAF4719601.1"/>
    <property type="molecule type" value="Genomic_DNA"/>
</dbReference>
<sequence>MMEAMQHISQCHCRFTDDSRSLPFCEDYIVGFYACEVNAKLDESKLIASLFDVYKGLPSKEPLAFVHSNLKARLEYHQDVVNFCVHDAHQGALSACRDKLPGVRNGRCYYHLSKNIKDNASRLGAACPLVERHKYWLHASPTDKLYGTLSEALIASVRPLSGRGAAYLRNTLNVDKYGYPNITLDDEGLRCTQ</sequence>
<evidence type="ECO:0000313" key="2">
    <source>
        <dbReference type="Proteomes" id="UP000574390"/>
    </source>
</evidence>
<gene>
    <name evidence="1" type="ORF">FOZ62_031300</name>
</gene>